<evidence type="ECO:0000256" key="1">
    <source>
        <dbReference type="SAM" id="SignalP"/>
    </source>
</evidence>
<evidence type="ECO:0000313" key="2">
    <source>
        <dbReference type="EMBL" id="NYA71266.1"/>
    </source>
</evidence>
<name>A0A7Y9C5F8_9FLAO</name>
<sequence length="135" mass="15499">MKSFYLLGLILCFSSGLMAQNTENPCQIAYSVEVVKKEATTQKDQYSANLNWDFSAYPAESDIKFEIVPIRDCWREVEGKQFGTAEVFKAQADKGSREFTLLGMKAKCFKWRAIITTADCNQTTDWKYYSFLPKN</sequence>
<accession>A0A7Y9C5F8</accession>
<comment type="caution">
    <text evidence="2">The sequence shown here is derived from an EMBL/GenBank/DDBJ whole genome shotgun (WGS) entry which is preliminary data.</text>
</comment>
<dbReference type="AlphaFoldDB" id="A0A7Y9C5F8"/>
<protein>
    <submittedName>
        <fullName evidence="2">Uncharacterized protein</fullName>
    </submittedName>
</protein>
<dbReference type="EMBL" id="JACBJI010000003">
    <property type="protein sequence ID" value="NYA71266.1"/>
    <property type="molecule type" value="Genomic_DNA"/>
</dbReference>
<organism evidence="2 3">
    <name type="scientific">Flavobacterium agri</name>
    <dbReference type="NCBI Taxonomy" id="2743471"/>
    <lineage>
        <taxon>Bacteria</taxon>
        <taxon>Pseudomonadati</taxon>
        <taxon>Bacteroidota</taxon>
        <taxon>Flavobacteriia</taxon>
        <taxon>Flavobacteriales</taxon>
        <taxon>Flavobacteriaceae</taxon>
        <taxon>Flavobacterium</taxon>
    </lineage>
</organism>
<keyword evidence="1" id="KW-0732">Signal</keyword>
<gene>
    <name evidence="2" type="ORF">HZF10_10070</name>
</gene>
<dbReference type="RefSeq" id="WP_176006063.1">
    <property type="nucleotide sequence ID" value="NZ_JABWMI010000010.1"/>
</dbReference>
<proteinExistence type="predicted"/>
<keyword evidence="3" id="KW-1185">Reference proteome</keyword>
<reference evidence="2 3" key="1">
    <citation type="submission" date="2020-07" db="EMBL/GenBank/DDBJ databases">
        <authorList>
            <person name="Sun Q."/>
        </authorList>
    </citation>
    <scope>NUCLEOTIDE SEQUENCE [LARGE SCALE GENOMIC DNA]</scope>
    <source>
        <strain evidence="2 3">MAH-1</strain>
    </source>
</reference>
<feature type="signal peptide" evidence="1">
    <location>
        <begin position="1"/>
        <end position="19"/>
    </location>
</feature>
<feature type="chain" id="PRO_5031349142" evidence="1">
    <location>
        <begin position="20"/>
        <end position="135"/>
    </location>
</feature>
<evidence type="ECO:0000313" key="3">
    <source>
        <dbReference type="Proteomes" id="UP000535020"/>
    </source>
</evidence>
<dbReference type="Proteomes" id="UP000535020">
    <property type="component" value="Unassembled WGS sequence"/>
</dbReference>